<organism evidence="1 2">
    <name type="scientific">Streptococcus mutans SM6</name>
    <dbReference type="NCBI Taxonomy" id="857119"/>
    <lineage>
        <taxon>Bacteria</taxon>
        <taxon>Bacillati</taxon>
        <taxon>Bacillota</taxon>
        <taxon>Bacilli</taxon>
        <taxon>Lactobacillales</taxon>
        <taxon>Streptococcaceae</taxon>
        <taxon>Streptococcus</taxon>
    </lineage>
</organism>
<name>A0A829BSV8_STRMG</name>
<comment type="caution">
    <text evidence="1">The sequence shown here is derived from an EMBL/GenBank/DDBJ whole genome shotgun (WGS) entry which is preliminary data.</text>
</comment>
<reference evidence="1 2" key="1">
    <citation type="journal article" date="2013" name="Mol. Biol. Evol.">
        <title>Evolutionary and population genomics of the cavity causing bacteria Streptococcus mutans.</title>
        <authorList>
            <person name="Cornejo O.E."/>
            <person name="Lefebure T."/>
            <person name="Pavinski Bitar P.D."/>
            <person name="Lang P."/>
            <person name="Richards V.P."/>
            <person name="Eilertson K."/>
            <person name="Do T."/>
            <person name="Beighton D."/>
            <person name="Zeng L."/>
            <person name="Ahn S.J."/>
            <person name="Burne R.A."/>
            <person name="Siepel A."/>
            <person name="Bustamante C.D."/>
            <person name="Stanhope M.J."/>
        </authorList>
    </citation>
    <scope>NUCLEOTIDE SEQUENCE [LARGE SCALE GENOMIC DNA]</scope>
    <source>
        <strain evidence="1 2">SM6</strain>
    </source>
</reference>
<dbReference type="RefSeq" id="WP_002283962.1">
    <property type="nucleotide sequence ID" value="NZ_AHSR01000060.1"/>
</dbReference>
<gene>
    <name evidence="1" type="ORF">SMU82_09535</name>
</gene>
<dbReference type="GO" id="GO:0042742">
    <property type="term" value="P:defense response to bacterium"/>
    <property type="evidence" value="ECO:0007669"/>
    <property type="project" value="InterPro"/>
</dbReference>
<proteinExistence type="predicted"/>
<evidence type="ECO:0000313" key="2">
    <source>
        <dbReference type="Proteomes" id="UP000011676"/>
    </source>
</evidence>
<sequence>MDTLAFENFDEIDMNHLASIEGEFDIKGVAASYLAVGTAALGGLACTTPVGAALYLGAEVCASAASIYYGAN</sequence>
<dbReference type="AlphaFoldDB" id="A0A829BSV8"/>
<dbReference type="EMBL" id="AHSR01000060">
    <property type="protein sequence ID" value="EMC21470.1"/>
    <property type="molecule type" value="Genomic_DNA"/>
</dbReference>
<dbReference type="Proteomes" id="UP000011676">
    <property type="component" value="Unassembled WGS sequence"/>
</dbReference>
<evidence type="ECO:0000313" key="1">
    <source>
        <dbReference type="EMBL" id="EMC21470.1"/>
    </source>
</evidence>
<evidence type="ECO:0008006" key="3">
    <source>
        <dbReference type="Google" id="ProtNLM"/>
    </source>
</evidence>
<dbReference type="Pfam" id="PF10439">
    <property type="entry name" value="Bacteriocin_IIc"/>
    <property type="match status" value="1"/>
</dbReference>
<accession>A0A829BSV8</accession>
<protein>
    <recommendedName>
        <fullName evidence="3">Bacteriocin</fullName>
    </recommendedName>
</protein>
<dbReference type="InterPro" id="IPR019493">
    <property type="entry name" value="Bacteriocin_IIb_lactacin-rel"/>
</dbReference>